<feature type="compositionally biased region" description="Basic and acidic residues" evidence="1">
    <location>
        <begin position="47"/>
        <end position="56"/>
    </location>
</feature>
<evidence type="ECO:0000313" key="2">
    <source>
        <dbReference type="Proteomes" id="UP000887574"/>
    </source>
</evidence>
<proteinExistence type="predicted"/>
<feature type="region of interest" description="Disordered" evidence="1">
    <location>
        <begin position="23"/>
        <end position="64"/>
    </location>
</feature>
<feature type="region of interest" description="Disordered" evidence="1">
    <location>
        <begin position="362"/>
        <end position="385"/>
    </location>
</feature>
<accession>A0A915DIC1</accession>
<evidence type="ECO:0000313" key="3">
    <source>
        <dbReference type="WBParaSite" id="jg20187"/>
    </source>
</evidence>
<protein>
    <submittedName>
        <fullName evidence="3">Uncharacterized protein</fullName>
    </submittedName>
</protein>
<dbReference type="AlphaFoldDB" id="A0A915DIC1"/>
<feature type="compositionally biased region" description="Basic and acidic residues" evidence="1">
    <location>
        <begin position="374"/>
        <end position="385"/>
    </location>
</feature>
<keyword evidence="2" id="KW-1185">Reference proteome</keyword>
<name>A0A915DIC1_9BILA</name>
<sequence length="385" mass="43072">MKSPQVQPCVMVSQLSEGIANLSLPVSSPEPVYSPQQQVQRPVSPKKTKENEDETPKTPSPDMTLKSVLKRHRPIEPSKEALRAVCGQDLFSVPPIYNTTVESAMDQTMALEMETVRLNNTNLGANISKLSRGSLCHGESLLEDETFSEKVSNKQQPSAQIPNFADSSLWDAGGGCDYDDDEEEHQERQEQASGFFSRTKEWPSVVDNSLGLENSHLMSEDSPSAVSNRTVVRQISKESRMSSPLSTSMAVFDSTSDNCFASPAVKHIVLRANKNKPSPALVLPKPKILHNNMDSPSVVELGLRRSNRNRLPRLNQALGQHPIYERDAEGNETLVGANDVVIKDKLLKKHKVADPLVAEERDRELKNRRRLQHDKKDELRKRRFH</sequence>
<organism evidence="2 3">
    <name type="scientific">Ditylenchus dipsaci</name>
    <dbReference type="NCBI Taxonomy" id="166011"/>
    <lineage>
        <taxon>Eukaryota</taxon>
        <taxon>Metazoa</taxon>
        <taxon>Ecdysozoa</taxon>
        <taxon>Nematoda</taxon>
        <taxon>Chromadorea</taxon>
        <taxon>Rhabditida</taxon>
        <taxon>Tylenchina</taxon>
        <taxon>Tylenchomorpha</taxon>
        <taxon>Sphaerularioidea</taxon>
        <taxon>Anguinidae</taxon>
        <taxon>Anguininae</taxon>
        <taxon>Ditylenchus</taxon>
    </lineage>
</organism>
<evidence type="ECO:0000256" key="1">
    <source>
        <dbReference type="SAM" id="MobiDB-lite"/>
    </source>
</evidence>
<dbReference type="Proteomes" id="UP000887574">
    <property type="component" value="Unplaced"/>
</dbReference>
<reference evidence="3" key="1">
    <citation type="submission" date="2022-11" db="UniProtKB">
        <authorList>
            <consortium name="WormBaseParasite"/>
        </authorList>
    </citation>
    <scope>IDENTIFICATION</scope>
</reference>
<feature type="compositionally biased region" description="Low complexity" evidence="1">
    <location>
        <begin position="31"/>
        <end position="45"/>
    </location>
</feature>
<dbReference type="WBParaSite" id="jg20187">
    <property type="protein sequence ID" value="jg20187"/>
    <property type="gene ID" value="jg20187"/>
</dbReference>
<feature type="region of interest" description="Disordered" evidence="1">
    <location>
        <begin position="175"/>
        <end position="194"/>
    </location>
</feature>